<protein>
    <submittedName>
        <fullName evidence="3">Uncharacterized protein</fullName>
    </submittedName>
</protein>
<feature type="compositionally biased region" description="Basic and acidic residues" evidence="2">
    <location>
        <begin position="81"/>
        <end position="99"/>
    </location>
</feature>
<name>A0AAV7ZBW3_9EUKA</name>
<evidence type="ECO:0000256" key="2">
    <source>
        <dbReference type="SAM" id="MobiDB-lite"/>
    </source>
</evidence>
<comment type="caution">
    <text evidence="3">The sequence shown here is derived from an EMBL/GenBank/DDBJ whole genome shotgun (WGS) entry which is preliminary data.</text>
</comment>
<organism evidence="3 4">
    <name type="scientific">Anaeramoeba flamelloides</name>
    <dbReference type="NCBI Taxonomy" id="1746091"/>
    <lineage>
        <taxon>Eukaryota</taxon>
        <taxon>Metamonada</taxon>
        <taxon>Anaeramoebidae</taxon>
        <taxon>Anaeramoeba</taxon>
    </lineage>
</organism>
<evidence type="ECO:0000313" key="4">
    <source>
        <dbReference type="Proteomes" id="UP001146793"/>
    </source>
</evidence>
<evidence type="ECO:0000313" key="3">
    <source>
        <dbReference type="EMBL" id="KAJ3439379.1"/>
    </source>
</evidence>
<sequence length="574" mass="68108">MKSTKHLIGYFSDLKAPKGVNLLTIDRTILEDSLTILKYFTNSIITTLRESFGIIIQKKEQEDEQEQEQEQEQEDEDKEEEKDKFQESKEKSFHKQEKQNSLEIQNNYFQNEEGQEETNKKIPLPNQLVIKLSISLEERLNIITQTTQQLYLYLTTFSISNSSFSVNKQQEIFLQKLLYLVNNSKNLSQFRKKFFGENYQENVSIIEHVILVSKKLDPKKKRYQSRRQIKRFEQYLYYTEKLMLQAKSILMQLKKCINQSNQNSQNNDVPDINIQGNSNRDQQKINKKKSEQEFEENIEIINDQEKNIKKYKYQGVLNQKRNFDRNGGDSKSIKDHKILQSKKNYLKNVDLELENLLSSSDSNSNKGSQYSSQRNKNSFTHGPRSFQKKIIENEENSNHINEFEIDENEENERENDSENSNNWNEYKYDNGNENEENSNSGNDTGIKRNENENENGNENGNENEKKRINKNYDQEKNNLIQMNNEEYHKILSGKFEQEKNEEIEKLKFDHDFVQKNKVYSILKKILFESDKRLDQIQILLQSEIQNNKSLQEKILKLESQLSFSKSNQNEDQQN</sequence>
<feature type="compositionally biased region" description="Acidic residues" evidence="2">
    <location>
        <begin position="403"/>
        <end position="417"/>
    </location>
</feature>
<gene>
    <name evidence="3" type="ORF">M0812_15405</name>
</gene>
<proteinExistence type="predicted"/>
<feature type="region of interest" description="Disordered" evidence="2">
    <location>
        <begin position="59"/>
        <end position="99"/>
    </location>
</feature>
<accession>A0AAV7ZBW3</accession>
<keyword evidence="1" id="KW-0175">Coiled coil</keyword>
<feature type="compositionally biased region" description="Basic and acidic residues" evidence="2">
    <location>
        <begin position="281"/>
        <end position="292"/>
    </location>
</feature>
<evidence type="ECO:0000256" key="1">
    <source>
        <dbReference type="SAM" id="Coils"/>
    </source>
</evidence>
<feature type="region of interest" description="Disordered" evidence="2">
    <location>
        <begin position="261"/>
        <end position="292"/>
    </location>
</feature>
<dbReference type="Proteomes" id="UP001146793">
    <property type="component" value="Unassembled WGS sequence"/>
</dbReference>
<feature type="compositionally biased region" description="Polar residues" evidence="2">
    <location>
        <begin position="366"/>
        <end position="380"/>
    </location>
</feature>
<dbReference type="EMBL" id="JANTQA010000032">
    <property type="protein sequence ID" value="KAJ3439379.1"/>
    <property type="molecule type" value="Genomic_DNA"/>
</dbReference>
<feature type="region of interest" description="Disordered" evidence="2">
    <location>
        <begin position="358"/>
        <end position="467"/>
    </location>
</feature>
<dbReference type="AlphaFoldDB" id="A0AAV7ZBW3"/>
<feature type="coiled-coil region" evidence="1">
    <location>
        <begin position="533"/>
        <end position="567"/>
    </location>
</feature>
<feature type="compositionally biased region" description="Acidic residues" evidence="2">
    <location>
        <begin position="62"/>
        <end position="80"/>
    </location>
</feature>
<reference evidence="3" key="1">
    <citation type="submission" date="2022-08" db="EMBL/GenBank/DDBJ databases">
        <title>Novel sulphate-reducing endosymbionts in the free-living metamonad Anaeramoeba.</title>
        <authorList>
            <person name="Jerlstrom-Hultqvist J."/>
            <person name="Cepicka I."/>
            <person name="Gallot-Lavallee L."/>
            <person name="Salas-Leiva D."/>
            <person name="Curtis B.A."/>
            <person name="Zahonova K."/>
            <person name="Pipaliya S."/>
            <person name="Dacks J."/>
            <person name="Roger A.J."/>
        </authorList>
    </citation>
    <scope>NUCLEOTIDE SEQUENCE</scope>
    <source>
        <strain evidence="3">Busselton2</strain>
    </source>
</reference>